<dbReference type="RefSeq" id="WP_052243265.1">
    <property type="nucleotide sequence ID" value="NZ_CP007775.1"/>
</dbReference>
<reference evidence="2 3" key="1">
    <citation type="journal article" date="2014" name="Genome Biol. Evol.">
        <title>Comparative Genomics of the Campylobacter lari Group.</title>
        <authorList>
            <person name="Miller W.G."/>
            <person name="Yee E."/>
            <person name="Chapman M.H."/>
            <person name="Smith T.P."/>
            <person name="Bono J.L."/>
            <person name="Huynh S."/>
            <person name="Parker C.T."/>
            <person name="Vandamme P."/>
            <person name="Luong K."/>
            <person name="Korlach J."/>
        </authorList>
    </citation>
    <scope>NUCLEOTIDE SEQUENCE [LARGE SCALE GENOMIC DNA]</scope>
    <source>
        <strain evidence="3">RM3659</strain>
    </source>
</reference>
<evidence type="ECO:0000256" key="1">
    <source>
        <dbReference type="SAM" id="MobiDB-lite"/>
    </source>
</evidence>
<dbReference type="KEGG" id="cln:UPTC3659_0685"/>
<dbReference type="EMBL" id="CP007775">
    <property type="protein sequence ID" value="AJD01537.1"/>
    <property type="molecule type" value="Genomic_DNA"/>
</dbReference>
<protein>
    <submittedName>
        <fullName evidence="2">Uncharacterized protein</fullName>
    </submittedName>
</protein>
<accession>A0A0A8HUN7</accession>
<sequence length="449" mass="49343">MSLEQVIQTQNESLNELKNKMEKLVQFYENGKIDKEELIKIINEELDKINLDDSIKDGILSYIAENQDILKGEKGDSGAKGEDGKSAYEIWLNKEGNAGKSEDEFLASLKGEKGDKGEAGEQGAKGEKGDKGDSISKEELKPIVKEVVDELGISNGGIVGEDGQVITDDKLKEVISSVTMPFLEENIVKISTIENNCLSTFLNAMQNNALMCNIANTPPPEKNGNSVGYEKGFIWVDKSTTPNTFYVSNLTEWIKVELSKEIPINKLSFKVSRNNVATTYSACCVCNFGLIDINANAIFAKEANVATSPNGSVVFEINGKDYTATISSTIPLYGTGYTYNIFQANNKSLLSGALTNDGIYEYTLIFDQPLPANIIGFGLRPYGNVVSRDWTPKMILEAFSNGILEPMNRLEKIAKTNAEVSKKGIYAIDIRTGDDISKDVTSYSQWNIE</sequence>
<dbReference type="AlphaFoldDB" id="A0A0A8HUN7"/>
<dbReference type="OrthoDB" id="5354863at2"/>
<dbReference type="HOGENOM" id="CLU_609278_0_0_7"/>
<gene>
    <name evidence="2" type="ORF">UPTC3659_0685</name>
</gene>
<organism evidence="2 3">
    <name type="scientific">Campylobacter lari NCTC 11845</name>
    <dbReference type="NCBI Taxonomy" id="1388749"/>
    <lineage>
        <taxon>Bacteria</taxon>
        <taxon>Pseudomonadati</taxon>
        <taxon>Campylobacterota</taxon>
        <taxon>Epsilonproteobacteria</taxon>
        <taxon>Campylobacterales</taxon>
        <taxon>Campylobacteraceae</taxon>
        <taxon>Campylobacter</taxon>
    </lineage>
</organism>
<dbReference type="Proteomes" id="UP000031130">
    <property type="component" value="Chromosome"/>
</dbReference>
<evidence type="ECO:0000313" key="3">
    <source>
        <dbReference type="Proteomes" id="UP000031130"/>
    </source>
</evidence>
<proteinExistence type="predicted"/>
<evidence type="ECO:0000313" key="2">
    <source>
        <dbReference type="EMBL" id="AJD01537.1"/>
    </source>
</evidence>
<name>A0A0A8HUN7_CAMLA</name>
<feature type="region of interest" description="Disordered" evidence="1">
    <location>
        <begin position="110"/>
        <end position="136"/>
    </location>
</feature>